<dbReference type="Pfam" id="PF00106">
    <property type="entry name" value="adh_short"/>
    <property type="match status" value="1"/>
</dbReference>
<keyword evidence="4" id="KW-1185">Reference proteome</keyword>
<dbReference type="InterPro" id="IPR051468">
    <property type="entry name" value="Fungal_SecMetab_SDRs"/>
</dbReference>
<dbReference type="Proteomes" id="UP000070544">
    <property type="component" value="Unassembled WGS sequence"/>
</dbReference>
<dbReference type="InterPro" id="IPR002347">
    <property type="entry name" value="SDR_fam"/>
</dbReference>
<gene>
    <name evidence="3" type="ORF">M427DRAFT_123095</name>
</gene>
<dbReference type="EMBL" id="KQ965756">
    <property type="protein sequence ID" value="KXS16165.1"/>
    <property type="molecule type" value="Genomic_DNA"/>
</dbReference>
<dbReference type="GO" id="GO:0005737">
    <property type="term" value="C:cytoplasm"/>
    <property type="evidence" value="ECO:0007669"/>
    <property type="project" value="TreeGrafter"/>
</dbReference>
<accession>A0A139AIC1</accession>
<dbReference type="OrthoDB" id="191139at2759"/>
<proteinExistence type="inferred from homology"/>
<reference evidence="3 4" key="1">
    <citation type="journal article" date="2015" name="Genome Biol. Evol.">
        <title>Phylogenomic analyses indicate that early fungi evolved digesting cell walls of algal ancestors of land plants.</title>
        <authorList>
            <person name="Chang Y."/>
            <person name="Wang S."/>
            <person name="Sekimoto S."/>
            <person name="Aerts A.L."/>
            <person name="Choi C."/>
            <person name="Clum A."/>
            <person name="LaButti K.M."/>
            <person name="Lindquist E.A."/>
            <person name="Yee Ngan C."/>
            <person name="Ohm R.A."/>
            <person name="Salamov A.A."/>
            <person name="Grigoriev I.V."/>
            <person name="Spatafora J.W."/>
            <person name="Berbee M.L."/>
        </authorList>
    </citation>
    <scope>NUCLEOTIDE SEQUENCE [LARGE SCALE GENOMIC DNA]</scope>
    <source>
        <strain evidence="3 4">JEL478</strain>
    </source>
</reference>
<dbReference type="PANTHER" id="PTHR43544:SF2">
    <property type="entry name" value="OXIDOREDUCTASE"/>
    <property type="match status" value="1"/>
</dbReference>
<dbReference type="InterPro" id="IPR036291">
    <property type="entry name" value="NAD(P)-bd_dom_sf"/>
</dbReference>
<dbReference type="Gene3D" id="3.40.50.720">
    <property type="entry name" value="NAD(P)-binding Rossmann-like Domain"/>
    <property type="match status" value="2"/>
</dbReference>
<name>A0A139AIC1_GONPJ</name>
<dbReference type="PANTHER" id="PTHR43544">
    <property type="entry name" value="SHORT-CHAIN DEHYDROGENASE/REDUCTASE"/>
    <property type="match status" value="1"/>
</dbReference>
<feature type="region of interest" description="Disordered" evidence="2">
    <location>
        <begin position="64"/>
        <end position="144"/>
    </location>
</feature>
<dbReference type="AlphaFoldDB" id="A0A139AIC1"/>
<evidence type="ECO:0000256" key="2">
    <source>
        <dbReference type="SAM" id="MobiDB-lite"/>
    </source>
</evidence>
<evidence type="ECO:0000313" key="4">
    <source>
        <dbReference type="Proteomes" id="UP000070544"/>
    </source>
</evidence>
<dbReference type="STRING" id="1344416.A0A139AIC1"/>
<comment type="similarity">
    <text evidence="1">Belongs to the short-chain dehydrogenases/reductases (SDR) family.</text>
</comment>
<evidence type="ECO:0000256" key="1">
    <source>
        <dbReference type="ARBA" id="ARBA00006484"/>
    </source>
</evidence>
<dbReference type="OMA" id="CFLKDYA"/>
<organism evidence="3 4">
    <name type="scientific">Gonapodya prolifera (strain JEL478)</name>
    <name type="common">Monoblepharis prolifera</name>
    <dbReference type="NCBI Taxonomy" id="1344416"/>
    <lineage>
        <taxon>Eukaryota</taxon>
        <taxon>Fungi</taxon>
        <taxon>Fungi incertae sedis</taxon>
        <taxon>Chytridiomycota</taxon>
        <taxon>Chytridiomycota incertae sedis</taxon>
        <taxon>Monoblepharidomycetes</taxon>
        <taxon>Monoblepharidales</taxon>
        <taxon>Gonapodyaceae</taxon>
        <taxon>Gonapodya</taxon>
    </lineage>
</organism>
<protein>
    <submittedName>
        <fullName evidence="3">NAD(P)-binding protein</fullName>
    </submittedName>
</protein>
<dbReference type="SUPFAM" id="SSF51735">
    <property type="entry name" value="NAD(P)-binding Rossmann-fold domains"/>
    <property type="match status" value="1"/>
</dbReference>
<evidence type="ECO:0000313" key="3">
    <source>
        <dbReference type="EMBL" id="KXS16165.1"/>
    </source>
</evidence>
<sequence length="577" mass="65085">MADSKDPDVPHWTSLYSLEQLESAAGIFQVYLDHPEFRSHARHSEDVARLFRVASCALFPDAEARSTRRARRRNTRRQEDMEALSAAGIRQARKQRLVGSTTVDSQGKEVNATEVDGTDQDIIGTTGRKRERSPSPSKAETKRRKLNRPRPCYVCRTQYFELHGFYDLLCTECGDFNYAKRFTTVDMAGRVCVVTGGRVKIGYCIALRLLRMGASVIVTTRFPHDCVIRFAQETDYHHFSNRLFIISVDFRDITAVRHLAAHITQNFDRLDVLINNAAQTIRRPPKFYEHLLSIESCPLPQRLVDSAQISRIFRSSAVPLISNLPPNSNPQTSESLVPCLAPPITEQFEESPISTSAPLLSWGTPAIADSVALSQAHLIRSDHTDCTSEIFPESQLDRDDQQVDLRSKNSWVLEVGQVSTVEYLECQVINSHAPWVLISDLLPLMERTQLPPNRDMSCEGSTCDKYIINVSAAEGQFNRQKTSRHPHTNMAKAALNMLTRTSAAGLEKKHIYMCSVDTGWVTDERPAPQREKFKWEVPLDEWDGAARVLDPVICGMSDGNGTQFSGVFLKNYKPTEW</sequence>
<dbReference type="GO" id="GO:0016491">
    <property type="term" value="F:oxidoreductase activity"/>
    <property type="evidence" value="ECO:0007669"/>
    <property type="project" value="TreeGrafter"/>
</dbReference>